<dbReference type="OrthoDB" id="548867at2759"/>
<evidence type="ECO:0000256" key="7">
    <source>
        <dbReference type="ARBA" id="ARBA00023163"/>
    </source>
</evidence>
<feature type="region of interest" description="Disordered" evidence="9">
    <location>
        <begin position="17"/>
        <end position="87"/>
    </location>
</feature>
<feature type="compositionally biased region" description="Acidic residues" evidence="9">
    <location>
        <begin position="1034"/>
        <end position="1044"/>
    </location>
</feature>
<feature type="compositionally biased region" description="Low complexity" evidence="9">
    <location>
        <begin position="592"/>
        <end position="615"/>
    </location>
</feature>
<dbReference type="Proteomes" id="UP000757232">
    <property type="component" value="Unassembled WGS sequence"/>
</dbReference>
<dbReference type="InterPro" id="IPR011039">
    <property type="entry name" value="TFIIF_interaction"/>
</dbReference>
<feature type="compositionally biased region" description="Gly residues" evidence="9">
    <location>
        <begin position="1283"/>
        <end position="1295"/>
    </location>
</feature>
<feature type="region of interest" description="Disordered" evidence="9">
    <location>
        <begin position="774"/>
        <end position="813"/>
    </location>
</feature>
<feature type="compositionally biased region" description="Low complexity" evidence="9">
    <location>
        <begin position="1227"/>
        <end position="1237"/>
    </location>
</feature>
<keyword evidence="7" id="KW-0804">Transcription</keyword>
<evidence type="ECO:0000256" key="8">
    <source>
        <dbReference type="ARBA" id="ARBA00023242"/>
    </source>
</evidence>
<evidence type="ECO:0000256" key="1">
    <source>
        <dbReference type="ARBA" id="ARBA00004123"/>
    </source>
</evidence>
<comment type="similarity">
    <text evidence="2">Belongs to the AFG1 ATPase family.</text>
</comment>
<dbReference type="GO" id="GO:0016887">
    <property type="term" value="F:ATP hydrolysis activity"/>
    <property type="evidence" value="ECO:0007669"/>
    <property type="project" value="InterPro"/>
</dbReference>
<keyword evidence="11" id="KW-1185">Reference proteome</keyword>
<feature type="compositionally biased region" description="Basic and acidic residues" evidence="9">
    <location>
        <begin position="1051"/>
        <end position="1064"/>
    </location>
</feature>
<dbReference type="SUPFAM" id="SSF52540">
    <property type="entry name" value="P-loop containing nucleoside triphosphate hydrolases"/>
    <property type="match status" value="1"/>
</dbReference>
<protein>
    <recommendedName>
        <fullName evidence="12">Transcription initiation factor IIF subunit alpha</fullName>
    </recommendedName>
</protein>
<organism evidence="10 11">
    <name type="scientific">Sanghuangporus baumii</name>
    <name type="common">Phellinus baumii</name>
    <dbReference type="NCBI Taxonomy" id="108892"/>
    <lineage>
        <taxon>Eukaryota</taxon>
        <taxon>Fungi</taxon>
        <taxon>Dikarya</taxon>
        <taxon>Basidiomycota</taxon>
        <taxon>Agaricomycotina</taxon>
        <taxon>Agaricomycetes</taxon>
        <taxon>Hymenochaetales</taxon>
        <taxon>Hymenochaetaceae</taxon>
        <taxon>Sanghuangporus</taxon>
    </lineage>
</organism>
<evidence type="ECO:0000256" key="4">
    <source>
        <dbReference type="ARBA" id="ARBA00022840"/>
    </source>
</evidence>
<name>A0A9Q5I5J6_SANBA</name>
<feature type="compositionally biased region" description="Gly residues" evidence="9">
    <location>
        <begin position="1185"/>
        <end position="1200"/>
    </location>
</feature>
<dbReference type="GO" id="GO:0006515">
    <property type="term" value="P:protein quality control for misfolded or incompletely synthesized proteins"/>
    <property type="evidence" value="ECO:0007669"/>
    <property type="project" value="TreeGrafter"/>
</dbReference>
<dbReference type="InterPro" id="IPR008851">
    <property type="entry name" value="TFIIF-alpha"/>
</dbReference>
<proteinExistence type="inferred from homology"/>
<feature type="compositionally biased region" description="Polar residues" evidence="9">
    <location>
        <begin position="539"/>
        <end position="550"/>
    </location>
</feature>
<evidence type="ECO:0000313" key="11">
    <source>
        <dbReference type="Proteomes" id="UP000757232"/>
    </source>
</evidence>
<dbReference type="GO" id="GO:0005634">
    <property type="term" value="C:nucleus"/>
    <property type="evidence" value="ECO:0007669"/>
    <property type="project" value="UniProtKB-SubCell"/>
</dbReference>
<evidence type="ECO:0008006" key="12">
    <source>
        <dbReference type="Google" id="ProtNLM"/>
    </source>
</evidence>
<feature type="compositionally biased region" description="Polar residues" evidence="9">
    <location>
        <begin position="63"/>
        <end position="72"/>
    </location>
</feature>
<feature type="compositionally biased region" description="Polar residues" evidence="9">
    <location>
        <begin position="781"/>
        <end position="793"/>
    </location>
</feature>
<feature type="region of interest" description="Disordered" evidence="9">
    <location>
        <begin position="592"/>
        <end position="688"/>
    </location>
</feature>
<feature type="region of interest" description="Disordered" evidence="9">
    <location>
        <begin position="524"/>
        <end position="564"/>
    </location>
</feature>
<accession>A0A9Q5I5J6</accession>
<evidence type="ECO:0000256" key="5">
    <source>
        <dbReference type="ARBA" id="ARBA00023015"/>
    </source>
</evidence>
<dbReference type="InterPro" id="IPR027417">
    <property type="entry name" value="P-loop_NTPase"/>
</dbReference>
<gene>
    <name evidence="10" type="ORF">A7U60_g328</name>
</gene>
<evidence type="ECO:0000256" key="2">
    <source>
        <dbReference type="ARBA" id="ARBA00010322"/>
    </source>
</evidence>
<feature type="compositionally biased region" description="Low complexity" evidence="9">
    <location>
        <begin position="48"/>
        <end position="62"/>
    </location>
</feature>
<dbReference type="PANTHER" id="PTHR12169">
    <property type="entry name" value="ATPASE N2B"/>
    <property type="match status" value="1"/>
</dbReference>
<keyword evidence="3" id="KW-0547">Nucleotide-binding</keyword>
<keyword evidence="4" id="KW-0067">ATP-binding</keyword>
<evidence type="ECO:0000256" key="3">
    <source>
        <dbReference type="ARBA" id="ARBA00022741"/>
    </source>
</evidence>
<dbReference type="Pfam" id="PF03969">
    <property type="entry name" value="AFG1_ATPase"/>
    <property type="match status" value="1"/>
</dbReference>
<keyword evidence="5" id="KW-0805">Transcription regulation</keyword>
<dbReference type="GO" id="GO:0032968">
    <property type="term" value="P:positive regulation of transcription elongation by RNA polymerase II"/>
    <property type="evidence" value="ECO:0007669"/>
    <property type="project" value="InterPro"/>
</dbReference>
<dbReference type="EMBL" id="LNZH02000007">
    <property type="protein sequence ID" value="OCB92261.1"/>
    <property type="molecule type" value="Genomic_DNA"/>
</dbReference>
<feature type="region of interest" description="Disordered" evidence="9">
    <location>
        <begin position="962"/>
        <end position="1323"/>
    </location>
</feature>
<evidence type="ECO:0000256" key="6">
    <source>
        <dbReference type="ARBA" id="ARBA00023125"/>
    </source>
</evidence>
<sequence>MSLRAYSRLAQFNRVNRSLRSGHSHSPSRLRTHRAGLAHAQSRREYSSDSTSASSSQNTSYDTGSQSYNSRSEGAVNSGAGPYPTPRSRYQELVQQGILRRDDHQDKVIDKLQALHKQLENYEQTPVQETNSSGSLMSRLFSKSDTQAEADDLVPQGLYLYGDVGTGKSMLMDLFYETLPPRIRKKRRVHFHAFMVDVHKRVHALKTSWGMSGGDPIGPVARDLASEAAVLCFDEFQVTDIVDAMILRRLLETLRNQGVVTVMTSNRHPDELYKNGIQRSSFIPCIELLKTKYDVINLDSGTDYRRIPRALSNVYLHPLSPENKEEINKTFVAIATRDGEPISHTRHLKIWGRTLHVPESTSHVAKFTFDELCGHPLSAADYLEVTKTFHTVFLTDVPKMNLDQKDKARRFITFVDACYESKTKLFITSEEPIFQIFSDEVDSKSISDHQRSVMDDLGLSESTIGTSSMFTDLQTVNIDRTFRMLSYIWVCIEGARRSVDHKGDLVLVVVGPPLLRAHERLPSLPSSAMAPSPSPAPSVSQTTTTIQAHQPNGIPNGVAVPPGLRRPKKEVSLFHKKPSRPFALAAMQAANRNTNASSNSNATTGAGSSTESARANQNSSTASRASPIPKPPVAAGSPSTPQSTPEHRPSPSRASTPSNSQGSVSTPAVTPTATQTSSNTTGSEPAPAIGYQDFRVVSTDRHGWKYDVMKFDSRNPVDINVWARPVKLNRKEIRRVETNGNEAAQVPAGPMLGPDGKPVIGADGRVVMVDAQGRPIHDSKSGNGSASPGTSTPPIGKNGKDDKNKKKKFQKKTRQVFLVPEHIRQLRKEERYPWVMEDATGKEIWEGRMEEASKAELFALFMPAPDSVFRFVPAHRWYKFQKRRTRQHTWSLEEAEKMMAKMQRNKDGERWLLRRRNNNAIPAATPGGLGGPSLVYNLGGMSLAPGGRRLRTVDAGMRGLFEEDDEEGVQDRRRRERERDFEGDMDEMEYEEDFADDEEKMEPDDVAADEEAKELEERLKREYRQANKTREGYIDEDEEEEDADNLTGTGKDIKKLVRKIEKNAAYESDEDKNPYASSEEEEEEETPTPTPSGPAVQDQSNSRPASAPQSKPGSRPGSRPPSRPGSRSGSPAPPGSGGSVKVKVEAPGSPLVPPPPTSPIIGMGGHSVLAKRATSPKPPAKMLKGQGGGASAGGAVGGGSRATSPLAGRGGRAGSPNPVSTGASRGASPAPTATASPSKKRKADGDVGGTESVPGTPGPSGGGGGGGGSSQPKFKKRKPVPGAGAGAGAGAGPSAGAGTPIKTEASSPTTTADSAPRPQISPGTELTASLLVAWLRTSPGATTRECIHYFQPALTDDVKKARFTALVKEVASLKGGVLALKAQYRDGNGSGNGNGNNGAAEEGKVNA</sequence>
<feature type="compositionally biased region" description="Basic residues" evidence="9">
    <location>
        <begin position="20"/>
        <end position="36"/>
    </location>
</feature>
<feature type="compositionally biased region" description="Gly residues" evidence="9">
    <location>
        <begin position="1258"/>
        <end position="1269"/>
    </location>
</feature>
<feature type="compositionally biased region" description="Acidic residues" evidence="9">
    <location>
        <begin position="983"/>
        <end position="1014"/>
    </location>
</feature>
<keyword evidence="6" id="KW-0238">DNA-binding</keyword>
<feature type="compositionally biased region" description="Polar residues" evidence="9">
    <location>
        <begin position="1304"/>
        <end position="1313"/>
    </location>
</feature>
<dbReference type="GO" id="GO:0003677">
    <property type="term" value="F:DNA binding"/>
    <property type="evidence" value="ECO:0007669"/>
    <property type="project" value="UniProtKB-KW"/>
</dbReference>
<dbReference type="InterPro" id="IPR005654">
    <property type="entry name" value="ATPase_AFG1-like"/>
</dbReference>
<feature type="compositionally biased region" description="Basic and acidic residues" evidence="9">
    <location>
        <begin position="1015"/>
        <end position="1033"/>
    </location>
</feature>
<reference evidence="10" key="1">
    <citation type="submission" date="2016-06" db="EMBL/GenBank/DDBJ databases">
        <title>Draft Genome sequence of the fungus Inonotus baumii.</title>
        <authorList>
            <person name="Zhu H."/>
            <person name="Lin W."/>
        </authorList>
    </citation>
    <scope>NUCLEOTIDE SEQUENCE</scope>
    <source>
        <strain evidence="10">821</strain>
    </source>
</reference>
<feature type="compositionally biased region" description="Low complexity" evidence="9">
    <location>
        <begin position="670"/>
        <end position="683"/>
    </location>
</feature>
<feature type="region of interest" description="Disordered" evidence="9">
    <location>
        <begin position="1386"/>
        <end position="1407"/>
    </location>
</feature>
<dbReference type="NCBIfam" id="NF040713">
    <property type="entry name" value="ZapE"/>
    <property type="match status" value="1"/>
</dbReference>
<comment type="subcellular location">
    <subcellularLocation>
        <location evidence="1">Nucleus</location>
    </subcellularLocation>
</comment>
<dbReference type="GO" id="GO:0005524">
    <property type="term" value="F:ATP binding"/>
    <property type="evidence" value="ECO:0007669"/>
    <property type="project" value="UniProtKB-KW"/>
</dbReference>
<comment type="caution">
    <text evidence="10">The sequence shown here is derived from an EMBL/GenBank/DDBJ whole genome shotgun (WGS) entry which is preliminary data.</text>
</comment>
<dbReference type="PANTHER" id="PTHR12169:SF6">
    <property type="entry name" value="AFG1-LIKE ATPASE"/>
    <property type="match status" value="1"/>
</dbReference>
<evidence type="ECO:0000256" key="9">
    <source>
        <dbReference type="SAM" id="MobiDB-lite"/>
    </source>
</evidence>
<dbReference type="GO" id="GO:0005739">
    <property type="term" value="C:mitochondrion"/>
    <property type="evidence" value="ECO:0007669"/>
    <property type="project" value="TreeGrafter"/>
</dbReference>
<feature type="compositionally biased region" description="Basic and acidic residues" evidence="9">
    <location>
        <begin position="969"/>
        <end position="982"/>
    </location>
</feature>
<dbReference type="Gene3D" id="3.40.50.300">
    <property type="entry name" value="P-loop containing nucleotide triphosphate hydrolases"/>
    <property type="match status" value="1"/>
</dbReference>
<dbReference type="Pfam" id="PF05793">
    <property type="entry name" value="TFIIF_alpha"/>
    <property type="match status" value="1"/>
</dbReference>
<dbReference type="SUPFAM" id="SSF50916">
    <property type="entry name" value="Rap30/74 interaction domains"/>
    <property type="match status" value="1"/>
</dbReference>
<keyword evidence="8" id="KW-0539">Nucleus</keyword>
<feature type="compositionally biased region" description="Polar residues" evidence="9">
    <location>
        <begin position="1097"/>
        <end position="1111"/>
    </location>
</feature>
<evidence type="ECO:0000313" key="10">
    <source>
        <dbReference type="EMBL" id="OCB92261.1"/>
    </source>
</evidence>
<feature type="compositionally biased region" description="Polar residues" evidence="9">
    <location>
        <begin position="652"/>
        <end position="669"/>
    </location>
</feature>
<dbReference type="GO" id="GO:0006367">
    <property type="term" value="P:transcription initiation at RNA polymerase II promoter"/>
    <property type="evidence" value="ECO:0007669"/>
    <property type="project" value="InterPro"/>
</dbReference>